<feature type="compositionally biased region" description="Polar residues" evidence="1">
    <location>
        <begin position="66"/>
        <end position="75"/>
    </location>
</feature>
<protein>
    <submittedName>
        <fullName evidence="2">Uncharacterized protein</fullName>
    </submittedName>
</protein>
<evidence type="ECO:0000313" key="2">
    <source>
        <dbReference type="EMBL" id="EUC30632.1"/>
    </source>
</evidence>
<feature type="compositionally biased region" description="Acidic residues" evidence="1">
    <location>
        <begin position="89"/>
        <end position="98"/>
    </location>
</feature>
<proteinExistence type="predicted"/>
<dbReference type="HOGENOM" id="CLU_1261291_0_0_1"/>
<keyword evidence="3" id="KW-1185">Reference proteome</keyword>
<organism evidence="2 3">
    <name type="scientific">Cochliobolus carbonum (strain 26-R-13)</name>
    <name type="common">Maize leaf spot fungus</name>
    <name type="synonym">Bipolaris zeicola</name>
    <dbReference type="NCBI Taxonomy" id="930089"/>
    <lineage>
        <taxon>Eukaryota</taxon>
        <taxon>Fungi</taxon>
        <taxon>Dikarya</taxon>
        <taxon>Ascomycota</taxon>
        <taxon>Pezizomycotina</taxon>
        <taxon>Dothideomycetes</taxon>
        <taxon>Pleosporomycetidae</taxon>
        <taxon>Pleosporales</taxon>
        <taxon>Pleosporineae</taxon>
        <taxon>Pleosporaceae</taxon>
        <taxon>Bipolaris</taxon>
    </lineage>
</organism>
<feature type="compositionally biased region" description="Basic and acidic residues" evidence="1">
    <location>
        <begin position="76"/>
        <end position="87"/>
    </location>
</feature>
<dbReference type="Proteomes" id="UP000053841">
    <property type="component" value="Unassembled WGS sequence"/>
</dbReference>
<name>W6XSR9_COCC2</name>
<feature type="region of interest" description="Disordered" evidence="1">
    <location>
        <begin position="140"/>
        <end position="177"/>
    </location>
</feature>
<dbReference type="AlphaFoldDB" id="W6XSR9"/>
<evidence type="ECO:0000256" key="1">
    <source>
        <dbReference type="SAM" id="MobiDB-lite"/>
    </source>
</evidence>
<dbReference type="OrthoDB" id="3693190at2759"/>
<dbReference type="EMBL" id="KI964693">
    <property type="protein sequence ID" value="EUC30632.1"/>
    <property type="molecule type" value="Genomic_DNA"/>
</dbReference>
<dbReference type="KEGG" id="bze:COCCADRAFT_103375"/>
<dbReference type="RefSeq" id="XP_007715063.1">
    <property type="nucleotide sequence ID" value="XM_007716873.1"/>
</dbReference>
<evidence type="ECO:0000313" key="3">
    <source>
        <dbReference type="Proteomes" id="UP000053841"/>
    </source>
</evidence>
<feature type="region of interest" description="Disordered" evidence="1">
    <location>
        <begin position="58"/>
        <end position="120"/>
    </location>
</feature>
<dbReference type="GeneID" id="19142757"/>
<gene>
    <name evidence="2" type="ORF">COCCADRAFT_103375</name>
</gene>
<accession>W6XSR9</accession>
<feature type="compositionally biased region" description="Basic residues" evidence="1">
    <location>
        <begin position="142"/>
        <end position="160"/>
    </location>
</feature>
<reference evidence="2 3" key="1">
    <citation type="journal article" date="2013" name="PLoS Genet.">
        <title>Comparative genome structure, secondary metabolite, and effector coding capacity across Cochliobolus pathogens.</title>
        <authorList>
            <person name="Condon B.J."/>
            <person name="Leng Y."/>
            <person name="Wu D."/>
            <person name="Bushley K.E."/>
            <person name="Ohm R.A."/>
            <person name="Otillar R."/>
            <person name="Martin J."/>
            <person name="Schackwitz W."/>
            <person name="Grimwood J."/>
            <person name="MohdZainudin N."/>
            <person name="Xue C."/>
            <person name="Wang R."/>
            <person name="Manning V.A."/>
            <person name="Dhillon B."/>
            <person name="Tu Z.J."/>
            <person name="Steffenson B.J."/>
            <person name="Salamov A."/>
            <person name="Sun H."/>
            <person name="Lowry S."/>
            <person name="LaButti K."/>
            <person name="Han J."/>
            <person name="Copeland A."/>
            <person name="Lindquist E."/>
            <person name="Barry K."/>
            <person name="Schmutz J."/>
            <person name="Baker S.E."/>
            <person name="Ciuffetti L.M."/>
            <person name="Grigoriev I.V."/>
            <person name="Zhong S."/>
            <person name="Turgeon B.G."/>
        </authorList>
    </citation>
    <scope>NUCLEOTIDE SEQUENCE [LARGE SCALE GENOMIC DNA]</scope>
    <source>
        <strain evidence="2 3">26-R-13</strain>
    </source>
</reference>
<sequence>MTQPPTRKTPNPTLYLLGFDCYPNDREYFEARHATGSATPYWFKEKLVYEDIDARPPTRTVVAGTPKSSMDSTQGYDKDSKTIKVEVQETTEDDEASDESILNTKKTRKKKYPAKQASKSPVRKIITIPLPKRRIAFPWTPRNHKRPRASLHRQRRKKPNHAINKWQHKDPRPLIPTPPPYLPLIFDTRLLPDIVPLPQPADRAEHQGNGSSAV</sequence>